<evidence type="ECO:0000313" key="3">
    <source>
        <dbReference type="Proteomes" id="UP000326565"/>
    </source>
</evidence>
<proteinExistence type="predicted"/>
<dbReference type="EMBL" id="ML732174">
    <property type="protein sequence ID" value="KAB8076940.1"/>
    <property type="molecule type" value="Genomic_DNA"/>
</dbReference>
<gene>
    <name evidence="2" type="ORF">BDV29DRAFT_73234</name>
</gene>
<protein>
    <submittedName>
        <fullName evidence="2">Uncharacterized protein</fullName>
    </submittedName>
</protein>
<evidence type="ECO:0000313" key="2">
    <source>
        <dbReference type="EMBL" id="KAB8076940.1"/>
    </source>
</evidence>
<organism evidence="2 3">
    <name type="scientific">Aspergillus leporis</name>
    <dbReference type="NCBI Taxonomy" id="41062"/>
    <lineage>
        <taxon>Eukaryota</taxon>
        <taxon>Fungi</taxon>
        <taxon>Dikarya</taxon>
        <taxon>Ascomycota</taxon>
        <taxon>Pezizomycotina</taxon>
        <taxon>Eurotiomycetes</taxon>
        <taxon>Eurotiomycetidae</taxon>
        <taxon>Eurotiales</taxon>
        <taxon>Aspergillaceae</taxon>
        <taxon>Aspergillus</taxon>
        <taxon>Aspergillus subgen. Circumdati</taxon>
    </lineage>
</organism>
<dbReference type="AlphaFoldDB" id="A0A5N5XCP2"/>
<feature type="region of interest" description="Disordered" evidence="1">
    <location>
        <begin position="1"/>
        <end position="21"/>
    </location>
</feature>
<feature type="compositionally biased region" description="Polar residues" evidence="1">
    <location>
        <begin position="12"/>
        <end position="21"/>
    </location>
</feature>
<name>A0A5N5XCP2_9EURO</name>
<reference evidence="2 3" key="1">
    <citation type="submission" date="2019-04" db="EMBL/GenBank/DDBJ databases">
        <title>Friends and foes A comparative genomics study of 23 Aspergillus species from section Flavi.</title>
        <authorList>
            <consortium name="DOE Joint Genome Institute"/>
            <person name="Kjaerbolling I."/>
            <person name="Vesth T."/>
            <person name="Frisvad J.C."/>
            <person name="Nybo J.L."/>
            <person name="Theobald S."/>
            <person name="Kildgaard S."/>
            <person name="Isbrandt T."/>
            <person name="Kuo A."/>
            <person name="Sato A."/>
            <person name="Lyhne E.K."/>
            <person name="Kogle M.E."/>
            <person name="Wiebenga A."/>
            <person name="Kun R.S."/>
            <person name="Lubbers R.J."/>
            <person name="Makela M.R."/>
            <person name="Barry K."/>
            <person name="Chovatia M."/>
            <person name="Clum A."/>
            <person name="Daum C."/>
            <person name="Haridas S."/>
            <person name="He G."/>
            <person name="LaButti K."/>
            <person name="Lipzen A."/>
            <person name="Mondo S."/>
            <person name="Riley R."/>
            <person name="Salamov A."/>
            <person name="Simmons B.A."/>
            <person name="Magnuson J.K."/>
            <person name="Henrissat B."/>
            <person name="Mortensen U.H."/>
            <person name="Larsen T.O."/>
            <person name="Devries R.P."/>
            <person name="Grigoriev I.V."/>
            <person name="Machida M."/>
            <person name="Baker S.E."/>
            <person name="Andersen M.R."/>
        </authorList>
    </citation>
    <scope>NUCLEOTIDE SEQUENCE [LARGE SCALE GENOMIC DNA]</scope>
    <source>
        <strain evidence="2 3">CBS 151.66</strain>
    </source>
</reference>
<sequence length="388" mass="42798">MTQPAMAEATQGIYNKNHTDNATPDVSEVAVPSIPDSCQNSNLLDSNLDEIQVPALLPLITRQMPGPATTLAITRLAEERHLGGPAPLLNGGLDDLAIPALKSESSLAIPVSQAANNPTPDREGPMDIVPWDGQLRWAIEGPSVFDDEDDELGAFYFRPNLLSRHRFSDIWMFQYGLRYVPAKSDRNVHRTVRIENLPSNSTLKQILPAVSGEIFSAYLADTTPITRSQTAIVTFVWQSDTLRFIQASKDGIPLGPALAKVVPVNTPTYPFSAELERLIFEEGCTRCLCVSNICETLKSEIRRALGKSAHANYIESIKDGHVLGGIYIRFYSIKVAAAAFELLRIHPCFTQCNFRFLKKGTDLRNAVSGERKPGPKMQEVRPSIGIWD</sequence>
<evidence type="ECO:0000256" key="1">
    <source>
        <dbReference type="SAM" id="MobiDB-lite"/>
    </source>
</evidence>
<dbReference type="OrthoDB" id="5244622at2759"/>
<keyword evidence="3" id="KW-1185">Reference proteome</keyword>
<dbReference type="Proteomes" id="UP000326565">
    <property type="component" value="Unassembled WGS sequence"/>
</dbReference>
<accession>A0A5N5XCP2</accession>